<dbReference type="GO" id="GO:0005506">
    <property type="term" value="F:iron ion binding"/>
    <property type="evidence" value="ECO:0007669"/>
    <property type="project" value="InterPro"/>
</dbReference>
<dbReference type="PANTHER" id="PTHR24287">
    <property type="entry name" value="P450, PUTATIVE (EUROFUNG)-RELATED"/>
    <property type="match status" value="1"/>
</dbReference>
<dbReference type="InterPro" id="IPR002401">
    <property type="entry name" value="Cyt_P450_E_grp-I"/>
</dbReference>
<keyword evidence="9" id="KW-0472">Membrane</keyword>
<evidence type="ECO:0000256" key="1">
    <source>
        <dbReference type="ARBA" id="ARBA00001971"/>
    </source>
</evidence>
<name>A0A6A5KSZ8_9PLEO</name>
<keyword evidence="5 7" id="KW-0408">Iron</keyword>
<evidence type="ECO:0000256" key="3">
    <source>
        <dbReference type="ARBA" id="ARBA00022723"/>
    </source>
</evidence>
<dbReference type="PRINTS" id="PR00463">
    <property type="entry name" value="EP450I"/>
</dbReference>
<dbReference type="InterPro" id="IPR001128">
    <property type="entry name" value="Cyt_P450"/>
</dbReference>
<dbReference type="PRINTS" id="PR00385">
    <property type="entry name" value="P450"/>
</dbReference>
<evidence type="ECO:0000256" key="2">
    <source>
        <dbReference type="ARBA" id="ARBA00010617"/>
    </source>
</evidence>
<reference evidence="10" key="1">
    <citation type="submission" date="2020-01" db="EMBL/GenBank/DDBJ databases">
        <authorList>
            <consortium name="DOE Joint Genome Institute"/>
            <person name="Haridas S."/>
            <person name="Albert R."/>
            <person name="Binder M."/>
            <person name="Bloem J."/>
            <person name="Labutti K."/>
            <person name="Salamov A."/>
            <person name="Andreopoulos B."/>
            <person name="Baker S.E."/>
            <person name="Barry K."/>
            <person name="Bills G."/>
            <person name="Bluhm B.H."/>
            <person name="Cannon C."/>
            <person name="Castanera R."/>
            <person name="Culley D.E."/>
            <person name="Daum C."/>
            <person name="Ezra D."/>
            <person name="Gonzalez J.B."/>
            <person name="Henrissat B."/>
            <person name="Kuo A."/>
            <person name="Liang C."/>
            <person name="Lipzen A."/>
            <person name="Lutzoni F."/>
            <person name="Magnuson J."/>
            <person name="Mondo S."/>
            <person name="Nolan M."/>
            <person name="Ohm R."/>
            <person name="Pangilinan J."/>
            <person name="Park H.-J."/>
            <person name="Ramirez L."/>
            <person name="Alfaro M."/>
            <person name="Sun H."/>
            <person name="Tritt A."/>
            <person name="Yoshinaga Y."/>
            <person name="Zwiers L.-H."/>
            <person name="Turgeon B.G."/>
            <person name="Goodwin S.B."/>
            <person name="Spatafora J.W."/>
            <person name="Crous P.W."/>
            <person name="Grigoriev I.V."/>
        </authorList>
    </citation>
    <scope>NUCLEOTIDE SEQUENCE</scope>
    <source>
        <strain evidence="10">P77</strain>
    </source>
</reference>
<dbReference type="GO" id="GO:0020037">
    <property type="term" value="F:heme binding"/>
    <property type="evidence" value="ECO:0007669"/>
    <property type="project" value="InterPro"/>
</dbReference>
<dbReference type="Gene3D" id="1.10.630.10">
    <property type="entry name" value="Cytochrome P450"/>
    <property type="match status" value="1"/>
</dbReference>
<feature type="transmembrane region" description="Helical" evidence="9">
    <location>
        <begin position="12"/>
        <end position="32"/>
    </location>
</feature>
<gene>
    <name evidence="10" type="ORF">BDW02DRAFT_576322</name>
</gene>
<dbReference type="OrthoDB" id="1470350at2759"/>
<dbReference type="InterPro" id="IPR036396">
    <property type="entry name" value="Cyt_P450_sf"/>
</dbReference>
<evidence type="ECO:0000256" key="5">
    <source>
        <dbReference type="ARBA" id="ARBA00023004"/>
    </source>
</evidence>
<keyword evidence="11" id="KW-1185">Reference proteome</keyword>
<keyword evidence="6 8" id="KW-0503">Monooxygenase</keyword>
<dbReference type="Pfam" id="PF00067">
    <property type="entry name" value="p450"/>
    <property type="match status" value="1"/>
</dbReference>
<dbReference type="GO" id="GO:0004497">
    <property type="term" value="F:monooxygenase activity"/>
    <property type="evidence" value="ECO:0007669"/>
    <property type="project" value="UniProtKB-KW"/>
</dbReference>
<evidence type="ECO:0000256" key="8">
    <source>
        <dbReference type="RuleBase" id="RU000461"/>
    </source>
</evidence>
<dbReference type="SUPFAM" id="SSF48264">
    <property type="entry name" value="Cytochrome P450"/>
    <property type="match status" value="1"/>
</dbReference>
<comment type="similarity">
    <text evidence="2 8">Belongs to the cytochrome P450 family.</text>
</comment>
<dbReference type="InterPro" id="IPR047146">
    <property type="entry name" value="Cyt_P450_E_CYP52_fungi"/>
</dbReference>
<protein>
    <submittedName>
        <fullName evidence="10">Cytochrome P450</fullName>
    </submittedName>
</protein>
<feature type="binding site" description="axial binding residue" evidence="7">
    <location>
        <position position="469"/>
    </location>
    <ligand>
        <name>heme</name>
        <dbReference type="ChEBI" id="CHEBI:30413"/>
    </ligand>
    <ligandPart>
        <name>Fe</name>
        <dbReference type="ChEBI" id="CHEBI:18248"/>
    </ligandPart>
</feature>
<evidence type="ECO:0000313" key="10">
    <source>
        <dbReference type="EMBL" id="KAF1838401.1"/>
    </source>
</evidence>
<dbReference type="InterPro" id="IPR017972">
    <property type="entry name" value="Cyt_P450_CS"/>
</dbReference>
<dbReference type="CDD" id="cd11063">
    <property type="entry name" value="CYP52"/>
    <property type="match status" value="1"/>
</dbReference>
<evidence type="ECO:0000256" key="4">
    <source>
        <dbReference type="ARBA" id="ARBA00023002"/>
    </source>
</evidence>
<keyword evidence="7 8" id="KW-0349">Heme</keyword>
<dbReference type="EMBL" id="ML975252">
    <property type="protein sequence ID" value="KAF1838401.1"/>
    <property type="molecule type" value="Genomic_DNA"/>
</dbReference>
<evidence type="ECO:0000313" key="11">
    <source>
        <dbReference type="Proteomes" id="UP000800040"/>
    </source>
</evidence>
<evidence type="ECO:0000256" key="9">
    <source>
        <dbReference type="SAM" id="Phobius"/>
    </source>
</evidence>
<evidence type="ECO:0000256" key="6">
    <source>
        <dbReference type="ARBA" id="ARBA00023033"/>
    </source>
</evidence>
<keyword evidence="9" id="KW-1133">Transmembrane helix</keyword>
<evidence type="ECO:0000256" key="7">
    <source>
        <dbReference type="PIRSR" id="PIRSR602401-1"/>
    </source>
</evidence>
<dbReference type="AlphaFoldDB" id="A0A6A5KSZ8"/>
<proteinExistence type="inferred from homology"/>
<dbReference type="Proteomes" id="UP000800040">
    <property type="component" value="Unassembled WGS sequence"/>
</dbReference>
<accession>A0A6A5KSZ8</accession>
<keyword evidence="3 7" id="KW-0479">Metal-binding</keyword>
<keyword evidence="4 8" id="KW-0560">Oxidoreductase</keyword>
<dbReference type="GO" id="GO:0016705">
    <property type="term" value="F:oxidoreductase activity, acting on paired donors, with incorporation or reduction of molecular oxygen"/>
    <property type="evidence" value="ECO:0007669"/>
    <property type="project" value="InterPro"/>
</dbReference>
<dbReference type="PANTHER" id="PTHR24287:SF5">
    <property type="entry name" value="P450, PUTATIVE (EUROFUNG)-RELATED"/>
    <property type="match status" value="1"/>
</dbReference>
<keyword evidence="9" id="KW-0812">Transmembrane</keyword>
<sequence>MVELTSTHLSTPYIFGAIVLLYVGYFISQRLYSDAQIRKLGARAPIRTSYLPYGIDTAYQVVKSAMRDKTYDMWIDTFEKWCGPGRYTIEVGVGRRVLMTAEPENIKAILATQFKDYGKGEVFRQDWHAFLGNDTNGDADGLDLGIFTTDGQLWHNSRQLIRPQFVKDRLSDIDIFEEHTQILISKIEQSPEIDTLDMMFRYTLDAATHFLLGQSVGSLEEPQTVFADAFYNAQRVQSIIARVGPLNWLVPRKRMGFYDSINTINDFVSTFIDKALALSSQELQEKTNHDEGYTFLHAIAGYTRDRAMLRDQLVSVLLAGRDTTACTLTWAIYHLSMDASITAKLRQEIIQTVGLDRKPTYEHLKSMKYLQHILNETLRLYPVVPYNVRISLKDTTLPTGGGPDGKQPIGILAGTPIGYSTLIMQRRADLYPAPSPSFPPPAAFAPERWDAWTPKSWTYVPFNGGPRICIGQQFALTEMGYTLVRLFQRFERVENRMPRGVEPGLHADIVLQPAKEVRVAFA</sequence>
<comment type="cofactor">
    <cofactor evidence="1 7">
        <name>heme</name>
        <dbReference type="ChEBI" id="CHEBI:30413"/>
    </cofactor>
</comment>
<organism evidence="10 11">
    <name type="scientific">Decorospora gaudefroyi</name>
    <dbReference type="NCBI Taxonomy" id="184978"/>
    <lineage>
        <taxon>Eukaryota</taxon>
        <taxon>Fungi</taxon>
        <taxon>Dikarya</taxon>
        <taxon>Ascomycota</taxon>
        <taxon>Pezizomycotina</taxon>
        <taxon>Dothideomycetes</taxon>
        <taxon>Pleosporomycetidae</taxon>
        <taxon>Pleosporales</taxon>
        <taxon>Pleosporineae</taxon>
        <taxon>Pleosporaceae</taxon>
        <taxon>Decorospora</taxon>
    </lineage>
</organism>
<dbReference type="PROSITE" id="PS00086">
    <property type="entry name" value="CYTOCHROME_P450"/>
    <property type="match status" value="1"/>
</dbReference>